<reference evidence="4" key="1">
    <citation type="journal article" date="2020" name="mSystems">
        <title>Genome- and Community-Level Interaction Insights into Carbon Utilization and Element Cycling Functions of Hydrothermarchaeota in Hydrothermal Sediment.</title>
        <authorList>
            <person name="Zhou Z."/>
            <person name="Liu Y."/>
            <person name="Xu W."/>
            <person name="Pan J."/>
            <person name="Luo Z.H."/>
            <person name="Li M."/>
        </authorList>
    </citation>
    <scope>NUCLEOTIDE SEQUENCE [LARGE SCALE GENOMIC DNA]</scope>
    <source>
        <strain evidence="4">SpSt-114</strain>
    </source>
</reference>
<evidence type="ECO:0000256" key="1">
    <source>
        <dbReference type="ARBA" id="ARBA00022679"/>
    </source>
</evidence>
<dbReference type="InterPro" id="IPR017255">
    <property type="entry name" value="AcTrfase_GNAT_prd"/>
</dbReference>
<dbReference type="InterPro" id="IPR000182">
    <property type="entry name" value="GNAT_dom"/>
</dbReference>
<dbReference type="InterPro" id="IPR016181">
    <property type="entry name" value="Acyl_CoA_acyltransferase"/>
</dbReference>
<dbReference type="Pfam" id="PF00583">
    <property type="entry name" value="Acetyltransf_1"/>
    <property type="match status" value="1"/>
</dbReference>
<dbReference type="InterPro" id="IPR050832">
    <property type="entry name" value="Bact_Acetyltransf"/>
</dbReference>
<dbReference type="AlphaFoldDB" id="A0A7C5WYV1"/>
<dbReference type="PROSITE" id="PS51186">
    <property type="entry name" value="GNAT"/>
    <property type="match status" value="1"/>
</dbReference>
<evidence type="ECO:0000256" key="2">
    <source>
        <dbReference type="ARBA" id="ARBA00023315"/>
    </source>
</evidence>
<dbReference type="FunFam" id="3.40.630.30:FF:000282">
    <property type="entry name" value="GCN5-related N-acetyltransferase"/>
    <property type="match status" value="1"/>
</dbReference>
<organism evidence="4">
    <name type="scientific">Thermocrinis ruber</name>
    <dbReference type="NCBI Taxonomy" id="75906"/>
    <lineage>
        <taxon>Bacteria</taxon>
        <taxon>Pseudomonadati</taxon>
        <taxon>Aquificota</taxon>
        <taxon>Aquificia</taxon>
        <taxon>Aquificales</taxon>
        <taxon>Aquificaceae</taxon>
        <taxon>Thermocrinis</taxon>
    </lineage>
</organism>
<dbReference type="PIRSF" id="PIRSF037663">
    <property type="entry name" value="Acetyltransf_GNAT_prd"/>
    <property type="match status" value="1"/>
</dbReference>
<dbReference type="Gene3D" id="3.40.630.30">
    <property type="match status" value="1"/>
</dbReference>
<dbReference type="GO" id="GO:0016747">
    <property type="term" value="F:acyltransferase activity, transferring groups other than amino-acyl groups"/>
    <property type="evidence" value="ECO:0007669"/>
    <property type="project" value="InterPro"/>
</dbReference>
<dbReference type="CDD" id="cd04301">
    <property type="entry name" value="NAT_SF"/>
    <property type="match status" value="1"/>
</dbReference>
<gene>
    <name evidence="4" type="ORF">ENN04_04455</name>
</gene>
<name>A0A7C5WYV1_9AQUI</name>
<sequence length="159" mass="18642">MVKVERATTEDIEELANIYLEGYAGLEEYSYTHREDVLAYLNWLFRRDVAGVFVAEGGGKKVGFVAADGNWFSKREGQVVGAIHELVVLPEYRNRGIGKKLLEKALEYFKERGLSLVELWVGDENIRAIEFYKKHRFEERDRFNYWIRMTKRLENEARG</sequence>
<evidence type="ECO:0000259" key="3">
    <source>
        <dbReference type="PROSITE" id="PS51186"/>
    </source>
</evidence>
<evidence type="ECO:0000313" key="4">
    <source>
        <dbReference type="EMBL" id="HHO73872.1"/>
    </source>
</evidence>
<dbReference type="EMBL" id="DSAC01000052">
    <property type="protein sequence ID" value="HHO73872.1"/>
    <property type="molecule type" value="Genomic_DNA"/>
</dbReference>
<keyword evidence="1 4" id="KW-0808">Transferase</keyword>
<accession>A0A7C5WYV1</accession>
<dbReference type="SUPFAM" id="SSF55729">
    <property type="entry name" value="Acyl-CoA N-acyltransferases (Nat)"/>
    <property type="match status" value="1"/>
</dbReference>
<feature type="domain" description="N-acetyltransferase" evidence="3">
    <location>
        <begin position="2"/>
        <end position="154"/>
    </location>
</feature>
<comment type="caution">
    <text evidence="4">The sequence shown here is derived from an EMBL/GenBank/DDBJ whole genome shotgun (WGS) entry which is preliminary data.</text>
</comment>
<proteinExistence type="predicted"/>
<dbReference type="PANTHER" id="PTHR43877">
    <property type="entry name" value="AMINOALKYLPHOSPHONATE N-ACETYLTRANSFERASE-RELATED-RELATED"/>
    <property type="match status" value="1"/>
</dbReference>
<protein>
    <submittedName>
        <fullName evidence="4">GNAT family N-acetyltransferase</fullName>
    </submittedName>
</protein>
<keyword evidence="2" id="KW-0012">Acyltransferase</keyword>